<dbReference type="AlphaFoldDB" id="A0A3B9IRC9"/>
<evidence type="ECO:0000256" key="2">
    <source>
        <dbReference type="SAM" id="MobiDB-lite"/>
    </source>
</evidence>
<evidence type="ECO:0000313" key="4">
    <source>
        <dbReference type="EMBL" id="HAE50424.1"/>
    </source>
</evidence>
<dbReference type="GO" id="GO:0051607">
    <property type="term" value="P:defense response to virus"/>
    <property type="evidence" value="ECO:0007669"/>
    <property type="project" value="UniProtKB-KW"/>
</dbReference>
<dbReference type="Proteomes" id="UP000257706">
    <property type="component" value="Unassembled WGS sequence"/>
</dbReference>
<gene>
    <name evidence="4" type="ORF">DCK97_23720</name>
</gene>
<evidence type="ECO:0000256" key="1">
    <source>
        <dbReference type="ARBA" id="ARBA00023118"/>
    </source>
</evidence>
<feature type="compositionally biased region" description="Low complexity" evidence="2">
    <location>
        <begin position="239"/>
        <end position="252"/>
    </location>
</feature>
<evidence type="ECO:0000313" key="5">
    <source>
        <dbReference type="Proteomes" id="UP000257706"/>
    </source>
</evidence>
<dbReference type="InterPro" id="IPR005537">
    <property type="entry name" value="RAMP_III_fam"/>
</dbReference>
<reference evidence="4 5" key="1">
    <citation type="journal article" date="2018" name="Nat. Biotechnol.">
        <title>A standardized bacterial taxonomy based on genome phylogeny substantially revises the tree of life.</title>
        <authorList>
            <person name="Parks D.H."/>
            <person name="Chuvochina M."/>
            <person name="Waite D.W."/>
            <person name="Rinke C."/>
            <person name="Skarshewski A."/>
            <person name="Chaumeil P.A."/>
            <person name="Hugenholtz P."/>
        </authorList>
    </citation>
    <scope>NUCLEOTIDE SEQUENCE [LARGE SCALE GENOMIC DNA]</scope>
    <source>
        <strain evidence="4">UBA8739</strain>
    </source>
</reference>
<accession>A0A3B9IRC9</accession>
<feature type="region of interest" description="Disordered" evidence="2">
    <location>
        <begin position="239"/>
        <end position="258"/>
    </location>
</feature>
<dbReference type="EMBL" id="DMAI01000386">
    <property type="protein sequence ID" value="HAE50424.1"/>
    <property type="molecule type" value="Genomic_DNA"/>
</dbReference>
<organism evidence="4 5">
    <name type="scientific">Tistrella mobilis</name>
    <dbReference type="NCBI Taxonomy" id="171437"/>
    <lineage>
        <taxon>Bacteria</taxon>
        <taxon>Pseudomonadati</taxon>
        <taxon>Pseudomonadota</taxon>
        <taxon>Alphaproteobacteria</taxon>
        <taxon>Geminicoccales</taxon>
        <taxon>Geminicoccaceae</taxon>
        <taxon>Tistrella</taxon>
    </lineage>
</organism>
<comment type="caution">
    <text evidence="4">The sequence shown here is derived from an EMBL/GenBank/DDBJ whole genome shotgun (WGS) entry which is preliminary data.</text>
</comment>
<dbReference type="Pfam" id="PF03787">
    <property type="entry name" value="RAMPs"/>
    <property type="match status" value="1"/>
</dbReference>
<keyword evidence="1" id="KW-0051">Antiviral defense</keyword>
<protein>
    <recommendedName>
        <fullName evidence="3">CRISPR type III-associated protein domain-containing protein</fullName>
    </recommendedName>
</protein>
<sequence length="448" mass="48052">MGAEIRPTAIKAALRFWWRSLAYARLGNDTAALKREEDALFGAPADDEGGRQRRGGTARGQAAFMLRLTSAPAAETDLFPQGLPAPAEIDGAAIPGGVAYLGYGPILYSRDLGGPAFHRRGIKPGTIFSVALRCRADSDVDGLIAALKLFGLLGGMGARSRRGFGSVALLDLVRDGEVIFNQPETLRDYVQQLKAVLPGTYVASAGARPDWSAFAPGRDGMRGSVCAIVAAGKAVPLAGQAPTARRPQRQGQRGSGGPVSLQAALEFMPPSWLQTLNMLGVGMMLYRSSGRNGKIAYRDKPAWRQFHEDHDWFYEIAGGRRAERVPERVAFGVPLPFYSSTTRGKVTVGAAAATRDRRASPVLMHVHRVGQDYLGVVTILPGRYLPDGDSFGVKRGEQPAGTVTALPPEGFDFDPLFDLIDGHGRPPHRQSPFRVVDGGWILTGRPAS</sequence>
<proteinExistence type="predicted"/>
<feature type="domain" description="CRISPR type III-associated protein" evidence="3">
    <location>
        <begin position="124"/>
        <end position="167"/>
    </location>
</feature>
<name>A0A3B9IRC9_9PROT</name>
<evidence type="ECO:0000259" key="3">
    <source>
        <dbReference type="Pfam" id="PF03787"/>
    </source>
</evidence>